<sequence>MNDNSEKNNQWSSTNSDLLIWKPTKTNGEWTKYDEIEEEIREKLKPEDGFKTIIDQMQYSVKINPDKSIVCFRNLRKGKLNNPINYNSANRPYTPLEYESKLDPIESIRLISLDKFDKTSIRNQWRVSEANNLCIIDNKPHVILIKRGTIPALEEGSVNNEEESK</sequence>
<gene>
    <name evidence="1" type="ORF">NMY3_00376</name>
</gene>
<reference evidence="2" key="1">
    <citation type="submission" date="2015-10" db="EMBL/GenBank/DDBJ databases">
        <title>Niche specialization of a soil ammonia-oxidizing archaeon, Candidatus Nitrosocosmicus oleophilus.</title>
        <authorList>
            <person name="Jung M.-Y."/>
            <person name="Rhee S.-K."/>
        </authorList>
    </citation>
    <scope>NUCLEOTIDE SEQUENCE [LARGE SCALE GENOMIC DNA]</scope>
    <source>
        <strain evidence="2">MY3</strain>
    </source>
</reference>
<dbReference type="GeneID" id="60420552"/>
<dbReference type="RefSeq" id="WP_196817221.1">
    <property type="nucleotide sequence ID" value="NZ_CP012850.1"/>
</dbReference>
<dbReference type="EMBL" id="CP012850">
    <property type="protein sequence ID" value="ALI34590.1"/>
    <property type="molecule type" value="Genomic_DNA"/>
</dbReference>
<protein>
    <submittedName>
        <fullName evidence="1">Uncharacterized protein</fullName>
    </submittedName>
</protein>
<evidence type="ECO:0000313" key="1">
    <source>
        <dbReference type="EMBL" id="ALI34590.1"/>
    </source>
</evidence>
<evidence type="ECO:0000313" key="2">
    <source>
        <dbReference type="Proteomes" id="UP000058925"/>
    </source>
</evidence>
<dbReference type="KEGG" id="taa:NMY3_00376"/>
<proteinExistence type="predicted"/>
<dbReference type="AlphaFoldDB" id="A0A654LUV2"/>
<keyword evidence="2" id="KW-1185">Reference proteome</keyword>
<accession>A0A654LUV2</accession>
<organism evidence="1 2">
    <name type="scientific">Candidatus Nitrosocosmicus oleophilus</name>
    <dbReference type="NCBI Taxonomy" id="1353260"/>
    <lineage>
        <taxon>Archaea</taxon>
        <taxon>Nitrososphaerota</taxon>
        <taxon>Nitrososphaeria</taxon>
        <taxon>Nitrososphaerales</taxon>
        <taxon>Nitrososphaeraceae</taxon>
        <taxon>Candidatus Nitrosocosmicus</taxon>
    </lineage>
</organism>
<dbReference type="Proteomes" id="UP000058925">
    <property type="component" value="Chromosome"/>
</dbReference>
<name>A0A654LUV2_9ARCH</name>